<evidence type="ECO:0000313" key="1">
    <source>
        <dbReference type="EMBL" id="MBA0661032.1"/>
    </source>
</evidence>
<accession>A0A7J8VEL4</accession>
<dbReference type="EMBL" id="JABFAB010000009">
    <property type="protein sequence ID" value="MBA0661032.1"/>
    <property type="molecule type" value="Genomic_DNA"/>
</dbReference>
<keyword evidence="2" id="KW-1185">Reference proteome</keyword>
<dbReference type="Proteomes" id="UP000593573">
    <property type="component" value="Unassembled WGS sequence"/>
</dbReference>
<evidence type="ECO:0000313" key="2">
    <source>
        <dbReference type="Proteomes" id="UP000593573"/>
    </source>
</evidence>
<dbReference type="AlphaFoldDB" id="A0A7J8VEL4"/>
<name>A0A7J8VEL4_9ROSI</name>
<sequence length="17" mass="2025">MVLRLYLLSLFLMSLVI</sequence>
<comment type="caution">
    <text evidence="1">The sequence shown here is derived from an EMBL/GenBank/DDBJ whole genome shotgun (WGS) entry which is preliminary data.</text>
</comment>
<gene>
    <name evidence="1" type="ORF">Goklo_012952</name>
</gene>
<proteinExistence type="predicted"/>
<dbReference type="OrthoDB" id="943854at2759"/>
<reference evidence="1 2" key="1">
    <citation type="journal article" date="2019" name="Genome Biol. Evol.">
        <title>Insights into the evolution of the New World diploid cottons (Gossypium, subgenus Houzingenia) based on genome sequencing.</title>
        <authorList>
            <person name="Grover C.E."/>
            <person name="Arick M.A. 2nd"/>
            <person name="Thrash A."/>
            <person name="Conover J.L."/>
            <person name="Sanders W.S."/>
            <person name="Peterson D.G."/>
            <person name="Frelichowski J.E."/>
            <person name="Scheffler J.A."/>
            <person name="Scheffler B.E."/>
            <person name="Wendel J.F."/>
        </authorList>
    </citation>
    <scope>NUCLEOTIDE SEQUENCE [LARGE SCALE GENOMIC DNA]</scope>
    <source>
        <strain evidence="1">57</strain>
        <tissue evidence="1">Leaf</tissue>
    </source>
</reference>
<organism evidence="1 2">
    <name type="scientific">Gossypium klotzschianum</name>
    <dbReference type="NCBI Taxonomy" id="34286"/>
    <lineage>
        <taxon>Eukaryota</taxon>
        <taxon>Viridiplantae</taxon>
        <taxon>Streptophyta</taxon>
        <taxon>Embryophyta</taxon>
        <taxon>Tracheophyta</taxon>
        <taxon>Spermatophyta</taxon>
        <taxon>Magnoliopsida</taxon>
        <taxon>eudicotyledons</taxon>
        <taxon>Gunneridae</taxon>
        <taxon>Pentapetalae</taxon>
        <taxon>rosids</taxon>
        <taxon>malvids</taxon>
        <taxon>Malvales</taxon>
        <taxon>Malvaceae</taxon>
        <taxon>Malvoideae</taxon>
        <taxon>Gossypium</taxon>
    </lineage>
</organism>
<protein>
    <submittedName>
        <fullName evidence="1">Uncharacterized protein</fullName>
    </submittedName>
</protein>